<dbReference type="Gene3D" id="2.60.120.380">
    <property type="match status" value="1"/>
</dbReference>
<sequence length="160" mass="17458">MPKYLLSSKMRMVQENGQWVADDILYPDGKRLYSTRKALADERASLSETSKAAERIKFAKGASSATVTGKLADFDSEQNYVIGVGKGQAMTVEQLGSKSDGKVSIYITDPKGENANDMDLSCHSNATVKPTIAGDYNIQVVECKKADPWKGKFVLKVTVN</sequence>
<dbReference type="Proteomes" id="UP001301326">
    <property type="component" value="Chromosome"/>
</dbReference>
<dbReference type="KEGG" id="tput:QJT81_15430"/>
<reference evidence="1" key="2">
    <citation type="submission" date="2023-04" db="EMBL/GenBank/DDBJ databases">
        <authorList>
            <person name="Beletskiy A.V."/>
            <person name="Mardanov A.V."/>
            <person name="Ravin N.V."/>
        </authorList>
    </citation>
    <scope>NUCLEOTIDE SEQUENCE</scope>
    <source>
        <strain evidence="1">GKL-02</strain>
    </source>
</reference>
<accession>A0AA95KI91</accession>
<dbReference type="EMBL" id="CP124756">
    <property type="protein sequence ID" value="WGZ93196.1"/>
    <property type="molecule type" value="Genomic_DNA"/>
</dbReference>
<name>A0AA95KI91_9GAMM</name>
<organism evidence="1">
    <name type="scientific">Candidatus Thiothrix putei</name>
    <dbReference type="NCBI Taxonomy" id="3080811"/>
    <lineage>
        <taxon>Bacteria</taxon>
        <taxon>Pseudomonadati</taxon>
        <taxon>Pseudomonadota</taxon>
        <taxon>Gammaproteobacteria</taxon>
        <taxon>Thiotrichales</taxon>
        <taxon>Thiotrichaceae</taxon>
        <taxon>Thiothrix</taxon>
    </lineage>
</organism>
<gene>
    <name evidence="1" type="ORF">QJT81_15430</name>
</gene>
<protein>
    <submittedName>
        <fullName evidence="1">Uncharacterized protein</fullName>
    </submittedName>
</protein>
<dbReference type="AlphaFoldDB" id="A0AA95KI91"/>
<evidence type="ECO:0000313" key="1">
    <source>
        <dbReference type="EMBL" id="WGZ93196.1"/>
    </source>
</evidence>
<reference evidence="1" key="1">
    <citation type="journal article" date="2023" name="Int. J. Mol. Sci.">
        <title>Metagenomics Revealed a New Genus 'Candidatus Thiocaldithrix dubininis' gen. nov., sp. nov. and a New Species 'Candidatus Thiothrix putei' sp. nov. in the Family Thiotrichaceae, Some Members of Which Have Traits of Both Na+- and H+-Motive Energetics.</title>
        <authorList>
            <person name="Ravin N.V."/>
            <person name="Muntyan M.S."/>
            <person name="Smolyakov D.D."/>
            <person name="Rudenko T.S."/>
            <person name="Beletsky A.V."/>
            <person name="Mardanov A.V."/>
            <person name="Grabovich M.Y."/>
        </authorList>
    </citation>
    <scope>NUCLEOTIDE SEQUENCE</scope>
    <source>
        <strain evidence="1">GKL-02</strain>
    </source>
</reference>
<proteinExistence type="predicted"/>